<dbReference type="PROSITE" id="PS51257">
    <property type="entry name" value="PROKAR_LIPOPROTEIN"/>
    <property type="match status" value="1"/>
</dbReference>
<dbReference type="EMBL" id="JACVXB010000006">
    <property type="protein sequence ID" value="MBD0833175.1"/>
    <property type="molecule type" value="Genomic_DNA"/>
</dbReference>
<dbReference type="AlphaFoldDB" id="A0A8J6U8G3"/>
<evidence type="ECO:0008006" key="3">
    <source>
        <dbReference type="Google" id="ProtNLM"/>
    </source>
</evidence>
<comment type="caution">
    <text evidence="1">The sequence shown here is derived from an EMBL/GenBank/DDBJ whole genome shotgun (WGS) entry which is preliminary data.</text>
</comment>
<gene>
    <name evidence="1" type="ORF">ICJ83_13630</name>
</gene>
<name>A0A8J6U8G3_9FLAO</name>
<protein>
    <recommendedName>
        <fullName evidence="3">Fibronectin type-III domain-containing protein</fullName>
    </recommendedName>
</protein>
<proteinExistence type="predicted"/>
<evidence type="ECO:0000313" key="1">
    <source>
        <dbReference type="EMBL" id="MBD0833175.1"/>
    </source>
</evidence>
<sequence length="229" mass="25414">MKKFLVIYVSFLIFGCSNGSDSSDDGEVKDPAAALLVFPEPNSECTEGSNKTTTRSTIKFEWNSSINTDNYNLVVKNLETNSENIYNTTQTYKEVSLSRGVAFSWYVESKSNTSDIIAKSELRKFYNAGDGERAYAPFPADIIAPLNNETLSETTIFLDWNTSDLDGDVLSYDVFLDTANPPASFKTGITESKLEGVQVEASTTYYWKVLTRDALGNASTSETYSFKIE</sequence>
<accession>A0A8J6U8G3</accession>
<organism evidence="1 2">
    <name type="scientific">Aestuariibaculum sediminum</name>
    <dbReference type="NCBI Taxonomy" id="2770637"/>
    <lineage>
        <taxon>Bacteria</taxon>
        <taxon>Pseudomonadati</taxon>
        <taxon>Bacteroidota</taxon>
        <taxon>Flavobacteriia</taxon>
        <taxon>Flavobacteriales</taxon>
        <taxon>Flavobacteriaceae</taxon>
    </lineage>
</organism>
<keyword evidence="2" id="KW-1185">Reference proteome</keyword>
<evidence type="ECO:0000313" key="2">
    <source>
        <dbReference type="Proteomes" id="UP000600588"/>
    </source>
</evidence>
<dbReference type="RefSeq" id="WP_188230958.1">
    <property type="nucleotide sequence ID" value="NZ_JACVXB010000006.1"/>
</dbReference>
<dbReference type="Gene3D" id="2.60.40.10">
    <property type="entry name" value="Immunoglobulins"/>
    <property type="match status" value="1"/>
</dbReference>
<dbReference type="Proteomes" id="UP000600588">
    <property type="component" value="Unassembled WGS sequence"/>
</dbReference>
<reference evidence="1 2" key="1">
    <citation type="submission" date="2020-09" db="EMBL/GenBank/DDBJ databases">
        <title>TT11 complete genome.</title>
        <authorList>
            <person name="Wu Z."/>
        </authorList>
    </citation>
    <scope>NUCLEOTIDE SEQUENCE [LARGE SCALE GENOMIC DNA]</scope>
    <source>
        <strain evidence="1 2">TT11</strain>
    </source>
</reference>
<dbReference type="InterPro" id="IPR013783">
    <property type="entry name" value="Ig-like_fold"/>
</dbReference>